<keyword evidence="7" id="KW-0479">Metal-binding</keyword>
<dbReference type="EMBL" id="CP000271">
    <property type="protein sequence ID" value="ABE33439.1"/>
    <property type="molecule type" value="Genomic_DNA"/>
</dbReference>
<evidence type="ECO:0000313" key="13">
    <source>
        <dbReference type="EMBL" id="ABE33439.1"/>
    </source>
</evidence>
<keyword evidence="8 13" id="KW-0560">Oxidoreductase</keyword>
<keyword evidence="9" id="KW-0408">Iron</keyword>
<dbReference type="GO" id="GO:0030151">
    <property type="term" value="F:molybdenum ion binding"/>
    <property type="evidence" value="ECO:0007669"/>
    <property type="project" value="TreeGrafter"/>
</dbReference>
<dbReference type="Proteomes" id="UP000001817">
    <property type="component" value="Chromosome 2"/>
</dbReference>
<evidence type="ECO:0000259" key="12">
    <source>
        <dbReference type="PROSITE" id="PS51669"/>
    </source>
</evidence>
<organism evidence="13 14">
    <name type="scientific">Paraburkholderia xenovorans (strain LB400)</name>
    <dbReference type="NCBI Taxonomy" id="266265"/>
    <lineage>
        <taxon>Bacteria</taxon>
        <taxon>Pseudomonadati</taxon>
        <taxon>Pseudomonadota</taxon>
        <taxon>Betaproteobacteria</taxon>
        <taxon>Burkholderiales</taxon>
        <taxon>Burkholderiaceae</taxon>
        <taxon>Paraburkholderia</taxon>
    </lineage>
</organism>
<dbReference type="InterPro" id="IPR006311">
    <property type="entry name" value="TAT_signal"/>
</dbReference>
<dbReference type="PROSITE" id="PS51669">
    <property type="entry name" value="4FE4S_MOW_BIS_MGD"/>
    <property type="match status" value="1"/>
</dbReference>
<evidence type="ECO:0000313" key="14">
    <source>
        <dbReference type="Proteomes" id="UP000001817"/>
    </source>
</evidence>
<dbReference type="PROSITE" id="PS51318">
    <property type="entry name" value="TAT"/>
    <property type="match status" value="1"/>
</dbReference>
<gene>
    <name evidence="13" type="ORF">Bxe_B2554</name>
</gene>
<dbReference type="Gene3D" id="3.40.50.740">
    <property type="match status" value="1"/>
</dbReference>
<dbReference type="PANTHER" id="PTHR43598">
    <property type="entry name" value="TUNGSTEN-CONTAINING FORMYLMETHANOFURAN DEHYDROGENASE 2 SUBUNIT B"/>
    <property type="match status" value="1"/>
</dbReference>
<keyword evidence="5" id="KW-0004">4Fe-4S</keyword>
<reference evidence="13 14" key="1">
    <citation type="journal article" date="2006" name="Proc. Natl. Acad. Sci. U.S.A.">
        <title>Burkholderia xenovorans LB400 harbors a multi-replicon, 9.73-Mbp genome shaped for versatility.</title>
        <authorList>
            <person name="Chain P.S."/>
            <person name="Denef V.J."/>
            <person name="Konstantinidis K.T."/>
            <person name="Vergez L.M."/>
            <person name="Agullo L."/>
            <person name="Reyes V.L."/>
            <person name="Hauser L."/>
            <person name="Cordova M."/>
            <person name="Gomez L."/>
            <person name="Gonzalez M."/>
            <person name="Land M."/>
            <person name="Lao V."/>
            <person name="Larimer F."/>
            <person name="LiPuma J.J."/>
            <person name="Mahenthiralingam E."/>
            <person name="Malfatti S.A."/>
            <person name="Marx C.J."/>
            <person name="Parnell J.J."/>
            <person name="Ramette A."/>
            <person name="Richardson P."/>
            <person name="Seeger M."/>
            <person name="Smith D."/>
            <person name="Spilker T."/>
            <person name="Sul W.J."/>
            <person name="Tsoi T.V."/>
            <person name="Ulrich L.E."/>
            <person name="Zhulin I.B."/>
            <person name="Tiedje J.M."/>
        </authorList>
    </citation>
    <scope>NUCLEOTIDE SEQUENCE [LARGE SCALE GENOMIC DNA]</scope>
    <source>
        <strain evidence="13 14">LB400</strain>
    </source>
</reference>
<evidence type="ECO:0000256" key="7">
    <source>
        <dbReference type="ARBA" id="ARBA00022723"/>
    </source>
</evidence>
<dbReference type="PANTHER" id="PTHR43598:SF1">
    <property type="entry name" value="FORMATE DEHYDROGENASE-O MAJOR SUBUNIT"/>
    <property type="match status" value="1"/>
</dbReference>
<feature type="compositionally biased region" description="Basic residues" evidence="11">
    <location>
        <begin position="12"/>
        <end position="21"/>
    </location>
</feature>
<dbReference type="PROSITE" id="PS00551">
    <property type="entry name" value="MOLYBDOPTERIN_PROK_1"/>
    <property type="match status" value="1"/>
</dbReference>
<evidence type="ECO:0000256" key="1">
    <source>
        <dbReference type="ARBA" id="ARBA00001942"/>
    </source>
</evidence>
<dbReference type="GO" id="GO:0009061">
    <property type="term" value="P:anaerobic respiration"/>
    <property type="evidence" value="ECO:0007669"/>
    <property type="project" value="TreeGrafter"/>
</dbReference>
<accession>Q13R50</accession>
<comment type="cofactor">
    <cofactor evidence="2">
        <name>[4Fe-4S] cluster</name>
        <dbReference type="ChEBI" id="CHEBI:49883"/>
    </cofactor>
</comment>
<evidence type="ECO:0000256" key="4">
    <source>
        <dbReference type="ARBA" id="ARBA00010312"/>
    </source>
</evidence>
<dbReference type="EC" id="1.2.1.2" evidence="13"/>
<comment type="subcellular location">
    <subcellularLocation>
        <location evidence="3">Cell envelope</location>
    </subcellularLocation>
</comment>
<sequence>MPPSIIMISTPKKSRGHSMPHMSRRQFLKVSATTLAGSSLALMGFSPTPALAEVRQYKLSRTTETRNTCPYCSVGCGILMYGLGDNAKNAKSSIIHIEGDPDHPVNRGTLCPKGASLIDFIHSPSRLKYPEYRAAGSNEWKRISWEDALDRIAKLMKEDRDANFVETTEDGKKVNRWLTTGMLAASAGSNEVGYLTHKAVRSLGMLAFDNQARV</sequence>
<dbReference type="Pfam" id="PF04879">
    <property type="entry name" value="Molybdop_Fe4S4"/>
    <property type="match status" value="1"/>
</dbReference>
<evidence type="ECO:0000256" key="8">
    <source>
        <dbReference type="ARBA" id="ARBA00023002"/>
    </source>
</evidence>
<dbReference type="GO" id="GO:0009055">
    <property type="term" value="F:electron transfer activity"/>
    <property type="evidence" value="ECO:0007669"/>
    <property type="project" value="TreeGrafter"/>
</dbReference>
<comment type="cofactor">
    <cofactor evidence="1">
        <name>Mo-bis(molybdopterin guanine dinucleotide)</name>
        <dbReference type="ChEBI" id="CHEBI:60539"/>
    </cofactor>
</comment>
<dbReference type="STRING" id="266265.Bxe_B2554"/>
<dbReference type="Gene3D" id="2.20.25.90">
    <property type="entry name" value="ADC-like domains"/>
    <property type="match status" value="1"/>
</dbReference>
<dbReference type="InterPro" id="IPR027467">
    <property type="entry name" value="MopterinOxRdtase_cofactor_BS"/>
</dbReference>
<dbReference type="InterPro" id="IPR006963">
    <property type="entry name" value="Mopterin_OxRdtase_4Fe-4S_dom"/>
</dbReference>
<dbReference type="GO" id="GO:0051539">
    <property type="term" value="F:4 iron, 4 sulfur cluster binding"/>
    <property type="evidence" value="ECO:0007669"/>
    <property type="project" value="UniProtKB-KW"/>
</dbReference>
<evidence type="ECO:0000256" key="5">
    <source>
        <dbReference type="ARBA" id="ARBA00022485"/>
    </source>
</evidence>
<keyword evidence="10" id="KW-0411">Iron-sulfur</keyword>
<dbReference type="Pfam" id="PF00384">
    <property type="entry name" value="Molybdopterin"/>
    <property type="match status" value="1"/>
</dbReference>
<dbReference type="AlphaFoldDB" id="Q13R50"/>
<keyword evidence="6" id="KW-0500">Molybdenum</keyword>
<dbReference type="SMART" id="SM00926">
    <property type="entry name" value="Molybdop_Fe4S4"/>
    <property type="match status" value="1"/>
</dbReference>
<feature type="domain" description="4Fe-4S Mo/W bis-MGD-type" evidence="12">
    <location>
        <begin position="62"/>
        <end position="125"/>
    </location>
</feature>
<protein>
    <submittedName>
        <fullName evidence="13">Formate dehydrogenase (Quinone-dependent) catalytic subunit</fullName>
        <ecNumber evidence="13">1.2.1.2</ecNumber>
    </submittedName>
</protein>
<evidence type="ECO:0000256" key="10">
    <source>
        <dbReference type="ARBA" id="ARBA00023014"/>
    </source>
</evidence>
<evidence type="ECO:0000256" key="9">
    <source>
        <dbReference type="ARBA" id="ARBA00023004"/>
    </source>
</evidence>
<dbReference type="GO" id="GO:0016491">
    <property type="term" value="F:oxidoreductase activity"/>
    <property type="evidence" value="ECO:0007669"/>
    <property type="project" value="UniProtKB-KW"/>
</dbReference>
<name>Q13R50_PARXL</name>
<evidence type="ECO:0000256" key="3">
    <source>
        <dbReference type="ARBA" id="ARBA00004196"/>
    </source>
</evidence>
<dbReference type="SUPFAM" id="SSF53706">
    <property type="entry name" value="Formate dehydrogenase/DMSO reductase, domains 1-3"/>
    <property type="match status" value="1"/>
</dbReference>
<dbReference type="InterPro" id="IPR006656">
    <property type="entry name" value="Mopterin_OxRdtase"/>
</dbReference>
<evidence type="ECO:0000256" key="2">
    <source>
        <dbReference type="ARBA" id="ARBA00001966"/>
    </source>
</evidence>
<keyword evidence="14" id="KW-1185">Reference proteome</keyword>
<dbReference type="GO" id="GO:0030313">
    <property type="term" value="C:cell envelope"/>
    <property type="evidence" value="ECO:0007669"/>
    <property type="project" value="UniProtKB-SubCell"/>
</dbReference>
<proteinExistence type="inferred from homology"/>
<feature type="region of interest" description="Disordered" evidence="11">
    <location>
        <begin position="1"/>
        <end position="21"/>
    </location>
</feature>
<evidence type="ECO:0000256" key="6">
    <source>
        <dbReference type="ARBA" id="ARBA00022505"/>
    </source>
</evidence>
<evidence type="ECO:0000256" key="11">
    <source>
        <dbReference type="SAM" id="MobiDB-lite"/>
    </source>
</evidence>
<dbReference type="eggNOG" id="COG0243">
    <property type="taxonomic scope" value="Bacteria"/>
</dbReference>
<dbReference type="KEGG" id="bxe:Bxe_B2554"/>
<comment type="similarity">
    <text evidence="4">Belongs to the prokaryotic molybdopterin-containing oxidoreductase family.</text>
</comment>